<dbReference type="Pfam" id="PF13413">
    <property type="entry name" value="HTH_25"/>
    <property type="match status" value="1"/>
</dbReference>
<comment type="caution">
    <text evidence="3">The sequence shown here is derived from an EMBL/GenBank/DDBJ whole genome shotgun (WGS) entry which is preliminary data.</text>
</comment>
<dbReference type="InterPro" id="IPR050400">
    <property type="entry name" value="Bact_Cytoskel_RodZ"/>
</dbReference>
<dbReference type="GO" id="GO:0003677">
    <property type="term" value="F:DNA binding"/>
    <property type="evidence" value="ECO:0007669"/>
    <property type="project" value="InterPro"/>
</dbReference>
<feature type="transmembrane region" description="Helical" evidence="2">
    <location>
        <begin position="201"/>
        <end position="222"/>
    </location>
</feature>
<dbReference type="AlphaFoldDB" id="A0A4V1QTP2"/>
<feature type="region of interest" description="Disordered" evidence="1">
    <location>
        <begin position="243"/>
        <end position="268"/>
    </location>
</feature>
<evidence type="ECO:0000313" key="3">
    <source>
        <dbReference type="EMBL" id="RXZ53157.1"/>
    </source>
</evidence>
<dbReference type="RefSeq" id="WP_129422888.1">
    <property type="nucleotide sequence ID" value="NZ_SDPW01000001.1"/>
</dbReference>
<name>A0A4V1QTP2_9ACTN</name>
<feature type="region of interest" description="Disordered" evidence="1">
    <location>
        <begin position="365"/>
        <end position="458"/>
    </location>
</feature>
<feature type="compositionally biased region" description="Low complexity" evidence="1">
    <location>
        <begin position="370"/>
        <end position="458"/>
    </location>
</feature>
<feature type="compositionally biased region" description="Basic and acidic residues" evidence="1">
    <location>
        <begin position="103"/>
        <end position="135"/>
    </location>
</feature>
<dbReference type="PANTHER" id="PTHR34475">
    <property type="match status" value="1"/>
</dbReference>
<keyword evidence="2" id="KW-0812">Transmembrane</keyword>
<keyword evidence="2" id="KW-0472">Membrane</keyword>
<evidence type="ECO:0000256" key="1">
    <source>
        <dbReference type="SAM" id="MobiDB-lite"/>
    </source>
</evidence>
<dbReference type="OrthoDB" id="9797543at2"/>
<dbReference type="PANTHER" id="PTHR34475:SF1">
    <property type="entry name" value="CYTOSKELETON PROTEIN RODZ"/>
    <property type="match status" value="1"/>
</dbReference>
<keyword evidence="4" id="KW-1185">Reference proteome</keyword>
<evidence type="ECO:0000256" key="2">
    <source>
        <dbReference type="SAM" id="Phobius"/>
    </source>
</evidence>
<evidence type="ECO:0000313" key="4">
    <source>
        <dbReference type="Proteomes" id="UP000293345"/>
    </source>
</evidence>
<dbReference type="Proteomes" id="UP000293345">
    <property type="component" value="Unassembled WGS sequence"/>
</dbReference>
<feature type="compositionally biased region" description="Basic and acidic residues" evidence="1">
    <location>
        <begin position="151"/>
        <end position="170"/>
    </location>
</feature>
<sequence>MAQVSFGTVLREARERKGYDVQSAARRLRIRPDILRAIENNDFSRLPARGYTRNMVNAYARLVGLNPSDITRMYLDEAYAYQVGRTRGESESPAHVSGRRSVSHHEARQASARQREGQRAGREGRDGTPSRRSDRTQGGTTRRSRSNASTHEYHEPLASRAARAESESRRGGRVGGGGAAQFTNFYSGSQNMGCSGNQTRLPYVIVAAVILVLLVVIIALLFGNKGASNSQDVAKVPITGVTDTSADGSSTSESASNDTSQQTQSAETAPTSVTVQYKLASGQTAYVVITQDGQATEEMLTGPVDKTVDVSGTWSLASWVSSGFTVTMDGKAVDFVNDATTGMPTATVNFQNYLAQWAQDHPNVKVDGLTNTSSSNGTSTTGSTSATTNGTSTGGTASTSASTSGTSSTYSGTGTSTQSQSATGTGTAVNATGTASSTGSTGADTSSNTGTGTSTTYQ</sequence>
<reference evidence="3 4" key="1">
    <citation type="submission" date="2019-01" db="EMBL/GenBank/DDBJ databases">
        <title>Senegalimassilia sp. nov. KGMB04484 isolated human feces.</title>
        <authorList>
            <person name="Han K.-I."/>
            <person name="Kim J.-S."/>
            <person name="Lee K.C."/>
            <person name="Suh M.K."/>
            <person name="Eom M.K."/>
            <person name="Lee J.H."/>
            <person name="Park S.-H."/>
            <person name="Kang S.W."/>
            <person name="Park J.-E."/>
            <person name="Oh B.S."/>
            <person name="Yu S.Y."/>
            <person name="Choi S.-H."/>
            <person name="Lee D.H."/>
            <person name="Yoon H."/>
            <person name="Kim B.-Y."/>
            <person name="Lee J.H."/>
            <person name="Lee J.-S."/>
        </authorList>
    </citation>
    <scope>NUCLEOTIDE SEQUENCE [LARGE SCALE GENOMIC DNA]</scope>
    <source>
        <strain evidence="3 4">KGMB04484</strain>
    </source>
</reference>
<organism evidence="3 4">
    <name type="scientific">Senegalimassilia faecalis</name>
    <dbReference type="NCBI Taxonomy" id="2509433"/>
    <lineage>
        <taxon>Bacteria</taxon>
        <taxon>Bacillati</taxon>
        <taxon>Actinomycetota</taxon>
        <taxon>Coriobacteriia</taxon>
        <taxon>Coriobacteriales</taxon>
        <taxon>Coriobacteriaceae</taxon>
        <taxon>Senegalimassilia</taxon>
    </lineage>
</organism>
<dbReference type="Gene3D" id="1.10.260.40">
    <property type="entry name" value="lambda repressor-like DNA-binding domains"/>
    <property type="match status" value="1"/>
</dbReference>
<keyword evidence="2" id="KW-1133">Transmembrane helix</keyword>
<protein>
    <submittedName>
        <fullName evidence="3">Helix-turn-helix domain-containing protein</fullName>
    </submittedName>
</protein>
<gene>
    <name evidence="3" type="ORF">ET524_00565</name>
</gene>
<feature type="compositionally biased region" description="Low complexity" evidence="1">
    <location>
        <begin position="243"/>
        <end position="260"/>
    </location>
</feature>
<accession>A0A4V1QTP2</accession>
<proteinExistence type="predicted"/>
<dbReference type="EMBL" id="SDPW01000001">
    <property type="protein sequence ID" value="RXZ53157.1"/>
    <property type="molecule type" value="Genomic_DNA"/>
</dbReference>
<feature type="region of interest" description="Disordered" evidence="1">
    <location>
        <begin position="85"/>
        <end position="177"/>
    </location>
</feature>
<dbReference type="InterPro" id="IPR010982">
    <property type="entry name" value="Lambda_DNA-bd_dom_sf"/>
</dbReference>